<dbReference type="AlphaFoldDB" id="A0A2B7XM34"/>
<reference evidence="7 8" key="1">
    <citation type="submission" date="2017-10" db="EMBL/GenBank/DDBJ databases">
        <title>Comparative genomics in systemic dimorphic fungi from Ajellomycetaceae.</title>
        <authorList>
            <person name="Munoz J.F."/>
            <person name="Mcewen J.G."/>
            <person name="Clay O.K."/>
            <person name="Cuomo C.A."/>
        </authorList>
    </citation>
    <scope>NUCLEOTIDE SEQUENCE [LARGE SCALE GENOMIC DNA]</scope>
    <source>
        <strain evidence="7 8">UAMH130</strain>
    </source>
</reference>
<organism evidence="7 8">
    <name type="scientific">Blastomyces parvus</name>
    <dbReference type="NCBI Taxonomy" id="2060905"/>
    <lineage>
        <taxon>Eukaryota</taxon>
        <taxon>Fungi</taxon>
        <taxon>Dikarya</taxon>
        <taxon>Ascomycota</taxon>
        <taxon>Pezizomycotina</taxon>
        <taxon>Eurotiomycetes</taxon>
        <taxon>Eurotiomycetidae</taxon>
        <taxon>Onygenales</taxon>
        <taxon>Ajellomycetaceae</taxon>
        <taxon>Blastomyces</taxon>
    </lineage>
</organism>
<dbReference type="SMART" id="SM00066">
    <property type="entry name" value="GAL4"/>
    <property type="match status" value="1"/>
</dbReference>
<feature type="domain" description="Zn(2)-C6 fungal-type" evidence="6">
    <location>
        <begin position="15"/>
        <end position="51"/>
    </location>
</feature>
<evidence type="ECO:0000256" key="4">
    <source>
        <dbReference type="ARBA" id="ARBA00023242"/>
    </source>
</evidence>
<evidence type="ECO:0000313" key="7">
    <source>
        <dbReference type="EMBL" id="PGH09702.1"/>
    </source>
</evidence>
<dbReference type="EMBL" id="PDNC01000003">
    <property type="protein sequence ID" value="PGH09702.1"/>
    <property type="molecule type" value="Genomic_DNA"/>
</dbReference>
<protein>
    <recommendedName>
        <fullName evidence="6">Zn(2)-C6 fungal-type domain-containing protein</fullName>
    </recommendedName>
</protein>
<keyword evidence="2" id="KW-0238">DNA-binding</keyword>
<keyword evidence="1" id="KW-0805">Transcription regulation</keyword>
<evidence type="ECO:0000259" key="6">
    <source>
        <dbReference type="PROSITE" id="PS50048"/>
    </source>
</evidence>
<dbReference type="Pfam" id="PF00172">
    <property type="entry name" value="Zn_clus"/>
    <property type="match status" value="1"/>
</dbReference>
<dbReference type="InterPro" id="IPR052780">
    <property type="entry name" value="AAA_Catabolism_Regulators"/>
</dbReference>
<sequence>MSTAPARVHKRAYQACIPCRERRVRCDLGSVDSPHDGPCGRCRRERKFCHFSATRGKKKAGTAAGTSRQTTQQPEEGYPPQSERPSAFGSPVTSPHGPHDNSFNEFNSAANSLATRLGNGSQFKFPQDLLMQMTSGDYGPQASSSGGEKTVAALLRDAAYTSHDALKLLWEAGRHSERDRGIIPPDTTASARPAAATSGPPRPSVASSTKHGSGTDDPRQLWSNLRFVRTGLFTAEEAIELVSYFHTYLAPFTPISSSSFQDPSMHPILLEEEPILAVTILMLASRYMKFSGAGSISRSYMVHERLWQHLQGMISRMIFGQEQFAGATHDNGSSTEFSSQAAESALAGSNFGSLRTLGTCEALLLLSEWHPRSLNVPAGDDGDSIIVKDDVRRTRASTAGIGGRIRIDWLEPVWRSDRMCWSMLGNALALAVELGIFDEYDNTTIGARESRRDIWNDPSSSQRAYRVQHLLWVYLTQTSGRLVGWKNLTSVSVTHHEASLKHGDTIRCWIGVASLMKRGNELLFTSRDRTREMVRSGEYLAILRVLNPLLREWQMEFDRAKLSKPMRAILSIEYGYVRVSINSVALQAVIEHRGRGSSDGTGMRVSSVPNTFEGNKEYFMEVVFAARAILQTVVEDLVPNNHLRHVPIRTYSRILAGAMFCLKAFALGDKDEETMVSLELVERTAEALCTCVVDDVHLSNRFGELLTALASSLRSRVMGTIGNDHCQSENMAAGNTPSQRNQFEDRATTSDIPTAANSHAYDHPVDSANTEPMVTPKPDYSLRSSSSVSAATSEPSSYLSMHPPTGTFDYSSFQQDPLMSFAGLGSNQLGWSGGQDFFDMLGPLLDVQYEQYR</sequence>
<dbReference type="PANTHER" id="PTHR31644">
    <property type="entry name" value="TRANSCRIPTIONAL ACTIVATOR ARO80-RELATED"/>
    <property type="match status" value="1"/>
</dbReference>
<dbReference type="PROSITE" id="PS50048">
    <property type="entry name" value="ZN2_CY6_FUNGAL_2"/>
    <property type="match status" value="1"/>
</dbReference>
<keyword evidence="4" id="KW-0539">Nucleus</keyword>
<evidence type="ECO:0000256" key="5">
    <source>
        <dbReference type="SAM" id="MobiDB-lite"/>
    </source>
</evidence>
<feature type="region of interest" description="Disordered" evidence="5">
    <location>
        <begin position="54"/>
        <end position="106"/>
    </location>
</feature>
<dbReference type="GO" id="GO:0003677">
    <property type="term" value="F:DNA binding"/>
    <property type="evidence" value="ECO:0007669"/>
    <property type="project" value="UniProtKB-KW"/>
</dbReference>
<evidence type="ECO:0000256" key="2">
    <source>
        <dbReference type="ARBA" id="ARBA00023125"/>
    </source>
</evidence>
<dbReference type="GO" id="GO:0005634">
    <property type="term" value="C:nucleus"/>
    <property type="evidence" value="ECO:0007669"/>
    <property type="project" value="TreeGrafter"/>
</dbReference>
<dbReference type="STRING" id="2060905.A0A2B7XM34"/>
<dbReference type="GO" id="GO:0045944">
    <property type="term" value="P:positive regulation of transcription by RNA polymerase II"/>
    <property type="evidence" value="ECO:0007669"/>
    <property type="project" value="TreeGrafter"/>
</dbReference>
<evidence type="ECO:0000256" key="3">
    <source>
        <dbReference type="ARBA" id="ARBA00023163"/>
    </source>
</evidence>
<feature type="compositionally biased region" description="Low complexity" evidence="5">
    <location>
        <begin position="184"/>
        <end position="199"/>
    </location>
</feature>
<dbReference type="OrthoDB" id="2262349at2759"/>
<dbReference type="PANTHER" id="PTHR31644:SF2">
    <property type="entry name" value="TRANSCRIPTIONAL ACTIVATOR ARO80-RELATED"/>
    <property type="match status" value="1"/>
</dbReference>
<dbReference type="Proteomes" id="UP000224080">
    <property type="component" value="Unassembled WGS sequence"/>
</dbReference>
<evidence type="ECO:0000313" key="8">
    <source>
        <dbReference type="Proteomes" id="UP000224080"/>
    </source>
</evidence>
<name>A0A2B7XM34_9EURO</name>
<keyword evidence="8" id="KW-1185">Reference proteome</keyword>
<dbReference type="CDD" id="cd00067">
    <property type="entry name" value="GAL4"/>
    <property type="match status" value="1"/>
</dbReference>
<proteinExistence type="predicted"/>
<dbReference type="PROSITE" id="PS00463">
    <property type="entry name" value="ZN2_CY6_FUNGAL_1"/>
    <property type="match status" value="1"/>
</dbReference>
<dbReference type="GO" id="GO:0009074">
    <property type="term" value="P:aromatic amino acid family catabolic process"/>
    <property type="evidence" value="ECO:0007669"/>
    <property type="project" value="TreeGrafter"/>
</dbReference>
<dbReference type="SUPFAM" id="SSF57701">
    <property type="entry name" value="Zn2/Cys6 DNA-binding domain"/>
    <property type="match status" value="1"/>
</dbReference>
<dbReference type="Gene3D" id="4.10.240.10">
    <property type="entry name" value="Zn(2)-C6 fungal-type DNA-binding domain"/>
    <property type="match status" value="1"/>
</dbReference>
<comment type="caution">
    <text evidence="7">The sequence shown here is derived from an EMBL/GenBank/DDBJ whole genome shotgun (WGS) entry which is preliminary data.</text>
</comment>
<dbReference type="GO" id="GO:0008270">
    <property type="term" value="F:zinc ion binding"/>
    <property type="evidence" value="ECO:0007669"/>
    <property type="project" value="InterPro"/>
</dbReference>
<gene>
    <name evidence="7" type="ORF">GX51_00381</name>
</gene>
<dbReference type="InterPro" id="IPR036864">
    <property type="entry name" value="Zn2-C6_fun-type_DNA-bd_sf"/>
</dbReference>
<evidence type="ECO:0000256" key="1">
    <source>
        <dbReference type="ARBA" id="ARBA00023015"/>
    </source>
</evidence>
<dbReference type="InterPro" id="IPR001138">
    <property type="entry name" value="Zn2Cys6_DnaBD"/>
</dbReference>
<feature type="region of interest" description="Disordered" evidence="5">
    <location>
        <begin position="753"/>
        <end position="788"/>
    </location>
</feature>
<keyword evidence="3" id="KW-0804">Transcription</keyword>
<dbReference type="GO" id="GO:0000981">
    <property type="term" value="F:DNA-binding transcription factor activity, RNA polymerase II-specific"/>
    <property type="evidence" value="ECO:0007669"/>
    <property type="project" value="InterPro"/>
</dbReference>
<feature type="region of interest" description="Disordered" evidence="5">
    <location>
        <begin position="177"/>
        <end position="217"/>
    </location>
</feature>
<accession>A0A2B7XM34</accession>